<accession>A0A381XAX4</accession>
<reference evidence="1" key="1">
    <citation type="submission" date="2018-05" db="EMBL/GenBank/DDBJ databases">
        <authorList>
            <person name="Lanie J.A."/>
            <person name="Ng W.-L."/>
            <person name="Kazmierczak K.M."/>
            <person name="Andrzejewski T.M."/>
            <person name="Davidsen T.M."/>
            <person name="Wayne K.J."/>
            <person name="Tettelin H."/>
            <person name="Glass J.I."/>
            <person name="Rusch D."/>
            <person name="Podicherti R."/>
            <person name="Tsui H.-C.T."/>
            <person name="Winkler M.E."/>
        </authorList>
    </citation>
    <scope>NUCLEOTIDE SEQUENCE</scope>
</reference>
<proteinExistence type="predicted"/>
<evidence type="ECO:0000313" key="1">
    <source>
        <dbReference type="EMBL" id="SVA61722.1"/>
    </source>
</evidence>
<gene>
    <name evidence="1" type="ORF">METZ01_LOCUS114576</name>
</gene>
<feature type="non-terminal residue" evidence="1">
    <location>
        <position position="1"/>
    </location>
</feature>
<protein>
    <submittedName>
        <fullName evidence="1">Uncharacterized protein</fullName>
    </submittedName>
</protein>
<feature type="non-terminal residue" evidence="1">
    <location>
        <position position="28"/>
    </location>
</feature>
<organism evidence="1">
    <name type="scientific">marine metagenome</name>
    <dbReference type="NCBI Taxonomy" id="408172"/>
    <lineage>
        <taxon>unclassified sequences</taxon>
        <taxon>metagenomes</taxon>
        <taxon>ecological metagenomes</taxon>
    </lineage>
</organism>
<dbReference type="AlphaFoldDB" id="A0A381XAX4"/>
<dbReference type="EMBL" id="UINC01014479">
    <property type="protein sequence ID" value="SVA61722.1"/>
    <property type="molecule type" value="Genomic_DNA"/>
</dbReference>
<sequence length="28" mass="3118">KINHFSGPVGAQKPPETVLEVRRMAKKV</sequence>
<name>A0A381XAX4_9ZZZZ</name>